<keyword evidence="1" id="KW-1133">Transmembrane helix</keyword>
<comment type="caution">
    <text evidence="2">The sequence shown here is derived from an EMBL/GenBank/DDBJ whole genome shotgun (WGS) entry which is preliminary data.</text>
</comment>
<evidence type="ECO:0000313" key="2">
    <source>
        <dbReference type="EMBL" id="MFB9523630.1"/>
    </source>
</evidence>
<evidence type="ECO:0000313" key="3">
    <source>
        <dbReference type="Proteomes" id="UP001589718"/>
    </source>
</evidence>
<protein>
    <submittedName>
        <fullName evidence="2">Uncharacterized protein</fullName>
    </submittedName>
</protein>
<gene>
    <name evidence="2" type="ORF">ACFFTU_27150</name>
</gene>
<dbReference type="EMBL" id="JBHMCR010000019">
    <property type="protein sequence ID" value="MFB9523630.1"/>
    <property type="molecule type" value="Genomic_DNA"/>
</dbReference>
<proteinExistence type="predicted"/>
<feature type="transmembrane region" description="Helical" evidence="1">
    <location>
        <begin position="70"/>
        <end position="90"/>
    </location>
</feature>
<dbReference type="RefSeq" id="WP_380837637.1">
    <property type="nucleotide sequence ID" value="NZ_JBHMCR010000019.1"/>
</dbReference>
<sequence length="115" mass="12872">MERLDNLGSRQELHDFVDIHLRLREQSWMGALSDVAVTLTFGKHWFFLCASVLVAALVRLNPAGPAKLQLVLSSAAAFYCVLISVVWLAYLLVVGWWLLLALGAAGAFVWFITRR</sequence>
<keyword evidence="1" id="KW-0812">Transmembrane</keyword>
<feature type="transmembrane region" description="Helical" evidence="1">
    <location>
        <begin position="35"/>
        <end position="58"/>
    </location>
</feature>
<organism evidence="2 3">
    <name type="scientific">Streptomyces cremeus</name>
    <dbReference type="NCBI Taxonomy" id="66881"/>
    <lineage>
        <taxon>Bacteria</taxon>
        <taxon>Bacillati</taxon>
        <taxon>Actinomycetota</taxon>
        <taxon>Actinomycetes</taxon>
        <taxon>Kitasatosporales</taxon>
        <taxon>Streptomycetaceae</taxon>
        <taxon>Streptomyces</taxon>
    </lineage>
</organism>
<evidence type="ECO:0000256" key="1">
    <source>
        <dbReference type="SAM" id="Phobius"/>
    </source>
</evidence>
<keyword evidence="3" id="KW-1185">Reference proteome</keyword>
<reference evidence="2 3" key="1">
    <citation type="submission" date="2024-09" db="EMBL/GenBank/DDBJ databases">
        <authorList>
            <person name="Sun Q."/>
            <person name="Mori K."/>
        </authorList>
    </citation>
    <scope>NUCLEOTIDE SEQUENCE [LARGE SCALE GENOMIC DNA]</scope>
    <source>
        <strain evidence="2 3">JCM 4362</strain>
    </source>
</reference>
<feature type="transmembrane region" description="Helical" evidence="1">
    <location>
        <begin position="96"/>
        <end position="113"/>
    </location>
</feature>
<accession>A0ABV5PK86</accession>
<dbReference type="Proteomes" id="UP001589718">
    <property type="component" value="Unassembled WGS sequence"/>
</dbReference>
<keyword evidence="1" id="KW-0472">Membrane</keyword>
<name>A0ABV5PK86_STRCM</name>